<keyword evidence="1" id="KW-1133">Transmembrane helix</keyword>
<evidence type="ECO:0000313" key="2">
    <source>
        <dbReference type="EMBL" id="SDD86897.1"/>
    </source>
</evidence>
<feature type="transmembrane region" description="Helical" evidence="1">
    <location>
        <begin position="17"/>
        <end position="36"/>
    </location>
</feature>
<dbReference type="AlphaFoldDB" id="A0A1G6YAZ0"/>
<dbReference type="RefSeq" id="WP_177154952.1">
    <property type="nucleotide sequence ID" value="NZ_JASCTJ010000002.1"/>
</dbReference>
<name>A0A1G6YAZ0_9ACTN</name>
<keyword evidence="1" id="KW-0472">Membrane</keyword>
<accession>A0A1G6YAZ0</accession>
<keyword evidence="1" id="KW-0812">Transmembrane</keyword>
<dbReference type="Proteomes" id="UP000198949">
    <property type="component" value="Unassembled WGS sequence"/>
</dbReference>
<evidence type="ECO:0000256" key="1">
    <source>
        <dbReference type="SAM" id="Phobius"/>
    </source>
</evidence>
<proteinExistence type="predicted"/>
<dbReference type="STRING" id="58114.SAMN05216270_108206"/>
<gene>
    <name evidence="2" type="ORF">SAMN05216270_108206</name>
</gene>
<reference evidence="3" key="1">
    <citation type="submission" date="2016-10" db="EMBL/GenBank/DDBJ databases">
        <authorList>
            <person name="Varghese N."/>
            <person name="Submissions S."/>
        </authorList>
    </citation>
    <scope>NUCLEOTIDE SEQUENCE [LARGE SCALE GENOMIC DNA]</scope>
    <source>
        <strain evidence="3">CGMCC 4.3516</strain>
    </source>
</reference>
<dbReference type="EMBL" id="FNAD01000008">
    <property type="protein sequence ID" value="SDD86897.1"/>
    <property type="molecule type" value="Genomic_DNA"/>
</dbReference>
<feature type="transmembrane region" description="Helical" evidence="1">
    <location>
        <begin position="42"/>
        <end position="63"/>
    </location>
</feature>
<sequence length="333" mass="36684">MDGSEDNPGPRSRRLPVILATLAPALASTGLAPAGLVEPVDLLWVSPTCAAGAAGIYGLFGWLRNRELSFRFELERRQAGGVSLSVNAKFNELLGEEEAQNPNLAEMHALPDGTQDPVLILVQRLLHVPEVEWEDAQADIWRFAADRKTRPYSRVVIASGLATRNITKGVMLLVRIARDGELASMVRLMAIHELRRWDLDVAAMEYECLNADERISAEDRIVAGELLGELDAERGAAALLAIVQNPKLHFDDRFNAAERSGQFSDWARERALWALATDSTQRMTNRVSASGRLHQLGVPGARELLESGAENLSLEPEARELCMKFLAEVQPFS</sequence>
<evidence type="ECO:0000313" key="3">
    <source>
        <dbReference type="Proteomes" id="UP000198949"/>
    </source>
</evidence>
<keyword evidence="3" id="KW-1185">Reference proteome</keyword>
<organism evidence="2 3">
    <name type="scientific">Glycomyces harbinensis</name>
    <dbReference type="NCBI Taxonomy" id="58114"/>
    <lineage>
        <taxon>Bacteria</taxon>
        <taxon>Bacillati</taxon>
        <taxon>Actinomycetota</taxon>
        <taxon>Actinomycetes</taxon>
        <taxon>Glycomycetales</taxon>
        <taxon>Glycomycetaceae</taxon>
        <taxon>Glycomyces</taxon>
    </lineage>
</organism>
<protein>
    <submittedName>
        <fullName evidence="2">Uncharacterized protein</fullName>
    </submittedName>
</protein>